<name>A0A0E9WZX0_ANGAN</name>
<dbReference type="AlphaFoldDB" id="A0A0E9WZX0"/>
<evidence type="ECO:0000313" key="1">
    <source>
        <dbReference type="EMBL" id="JAH94988.1"/>
    </source>
</evidence>
<sequence length="51" mass="5728">MPLFPVSGVGGLRLRPGLSFTSVIKAMFHTYCYTIYSIKPQILTGVPFCYR</sequence>
<reference evidence="1" key="2">
    <citation type="journal article" date="2015" name="Fish Shellfish Immunol.">
        <title>Early steps in the European eel (Anguilla anguilla)-Vibrio vulnificus interaction in the gills: Role of the RtxA13 toxin.</title>
        <authorList>
            <person name="Callol A."/>
            <person name="Pajuelo D."/>
            <person name="Ebbesson L."/>
            <person name="Teles M."/>
            <person name="MacKenzie S."/>
            <person name="Amaro C."/>
        </authorList>
    </citation>
    <scope>NUCLEOTIDE SEQUENCE</scope>
</reference>
<dbReference type="EMBL" id="GBXM01013589">
    <property type="protein sequence ID" value="JAH94988.1"/>
    <property type="molecule type" value="Transcribed_RNA"/>
</dbReference>
<accession>A0A0E9WZX0</accession>
<proteinExistence type="predicted"/>
<organism evidence="1">
    <name type="scientific">Anguilla anguilla</name>
    <name type="common">European freshwater eel</name>
    <name type="synonym">Muraena anguilla</name>
    <dbReference type="NCBI Taxonomy" id="7936"/>
    <lineage>
        <taxon>Eukaryota</taxon>
        <taxon>Metazoa</taxon>
        <taxon>Chordata</taxon>
        <taxon>Craniata</taxon>
        <taxon>Vertebrata</taxon>
        <taxon>Euteleostomi</taxon>
        <taxon>Actinopterygii</taxon>
        <taxon>Neopterygii</taxon>
        <taxon>Teleostei</taxon>
        <taxon>Anguilliformes</taxon>
        <taxon>Anguillidae</taxon>
        <taxon>Anguilla</taxon>
    </lineage>
</organism>
<reference evidence="1" key="1">
    <citation type="submission" date="2014-11" db="EMBL/GenBank/DDBJ databases">
        <authorList>
            <person name="Amaro Gonzalez C."/>
        </authorList>
    </citation>
    <scope>NUCLEOTIDE SEQUENCE</scope>
</reference>
<protein>
    <submittedName>
        <fullName evidence="1">Uncharacterized protein</fullName>
    </submittedName>
</protein>